<dbReference type="EMBL" id="UINC01217670">
    <property type="protein sequence ID" value="SVE44369.1"/>
    <property type="molecule type" value="Genomic_DNA"/>
</dbReference>
<evidence type="ECO:0000313" key="1">
    <source>
        <dbReference type="EMBL" id="SVE44369.1"/>
    </source>
</evidence>
<protein>
    <submittedName>
        <fullName evidence="1">Uncharacterized protein</fullName>
    </submittedName>
</protein>
<dbReference type="Gene3D" id="3.40.190.10">
    <property type="entry name" value="Periplasmic binding protein-like II"/>
    <property type="match status" value="1"/>
</dbReference>
<feature type="non-terminal residue" evidence="1">
    <location>
        <position position="1"/>
    </location>
</feature>
<sequence length="126" mass="14078">RGFLADEADFTMQFKSTILGQKQNVRVLISAGSKTSFTGAPTFKDLGYSEGLGLMRRVLMAPRGIPADRLAKLRKAMKDIQGFKTYKRLIKAIGEITDFIPGEEYEKMRPQQSKVYKSLVKSLAGK</sequence>
<proteinExistence type="predicted"/>
<reference evidence="1" key="1">
    <citation type="submission" date="2018-05" db="EMBL/GenBank/DDBJ databases">
        <authorList>
            <person name="Lanie J.A."/>
            <person name="Ng W.-L."/>
            <person name="Kazmierczak K.M."/>
            <person name="Andrzejewski T.M."/>
            <person name="Davidsen T.M."/>
            <person name="Wayne K.J."/>
            <person name="Tettelin H."/>
            <person name="Glass J.I."/>
            <person name="Rusch D."/>
            <person name="Podicherti R."/>
            <person name="Tsui H.-C.T."/>
            <person name="Winkler M.E."/>
        </authorList>
    </citation>
    <scope>NUCLEOTIDE SEQUENCE</scope>
</reference>
<dbReference type="InterPro" id="IPR042100">
    <property type="entry name" value="Bug_dom1"/>
</dbReference>
<organism evidence="1">
    <name type="scientific">marine metagenome</name>
    <dbReference type="NCBI Taxonomy" id="408172"/>
    <lineage>
        <taxon>unclassified sequences</taxon>
        <taxon>metagenomes</taxon>
        <taxon>ecological metagenomes</taxon>
    </lineage>
</organism>
<name>A0A383DJ64_9ZZZZ</name>
<accession>A0A383DJ64</accession>
<dbReference type="Gene3D" id="3.40.190.150">
    <property type="entry name" value="Bordetella uptake gene, domain 1"/>
    <property type="match status" value="1"/>
</dbReference>
<dbReference type="AlphaFoldDB" id="A0A383DJ64"/>
<gene>
    <name evidence="1" type="ORF">METZ01_LOCUS497223</name>
</gene>